<evidence type="ECO:0000313" key="16">
    <source>
        <dbReference type="Proteomes" id="UP000008909"/>
    </source>
</evidence>
<keyword evidence="3" id="KW-0813">Transport</keyword>
<keyword evidence="9 12" id="KW-0472">Membrane</keyword>
<sequence>MIPTSNNKLMLHRPSRGAISRVTLLVAYSRVAADALLNSITALVNSDNVEKVIDLQEVMLHKLEKTNEMLRTVSELSVQRYKVLSEELLGHVQTIHRLKKELGGIFKRIHALKSFFTTQYPEEMEQFNQHISDPFSSEDRLESNCTSVPQDAELPLPKRMETVREETSAESYSMRSSIQLLDGFFQDLRLARKTIFYLFSEAKHLIAAESRATRVFATAILVSLCLLFLLVTCNLSNSLALTAFTHLITFDLLFLLVALTSIWTKRKPASLLSYTLGYERFEVVAVFAATILAILSSFFEIKEAVERIFEPPEVYPGYLLLCPLALIVHIITIYGIENPAFGHVILASGSSWLQEHATDISRTLCSFIPGLSRILLPRVNPFSLVGVSASSVVFTVYWAMTRIGASTSASVHHHHGSLPDPLPDTIGGVVISLMLFGTMVPMMLYSGRILLQTVPAHMVGPLDKAFREASTIDGVLELRNEHVWSIGFGSLAGTVYVRVRRDADEQLVLAHVTNRLSSLVKYLTVQVYKDDWTRKSTALSWLPGTVGIPVPNIPSRTLLQKDAHLETKASNVNGPRKPSMQHSPGLYQVNNFNHNLISPGMESHKHDHHH</sequence>
<evidence type="ECO:0000256" key="6">
    <source>
        <dbReference type="ARBA" id="ARBA00022989"/>
    </source>
</evidence>
<protein>
    <submittedName>
        <fullName evidence="15">Zinc transporter 6-A</fullName>
    </submittedName>
</protein>
<keyword evidence="7" id="KW-0333">Golgi apparatus</keyword>
<evidence type="ECO:0000256" key="8">
    <source>
        <dbReference type="ARBA" id="ARBA00023065"/>
    </source>
</evidence>
<feature type="transmembrane region" description="Helical" evidence="12">
    <location>
        <begin position="382"/>
        <end position="400"/>
    </location>
</feature>
<feature type="transmembrane region" description="Helical" evidence="12">
    <location>
        <begin position="212"/>
        <end position="232"/>
    </location>
</feature>
<keyword evidence="5" id="KW-0862">Zinc</keyword>
<dbReference type="InterPro" id="IPR027469">
    <property type="entry name" value="Cation_efflux_TMD_sf"/>
</dbReference>
<accession>G7YT02</accession>
<dbReference type="SUPFAM" id="SSF161111">
    <property type="entry name" value="Cation efflux protein transmembrane domain-like"/>
    <property type="match status" value="1"/>
</dbReference>
<dbReference type="GO" id="GO:0016020">
    <property type="term" value="C:membrane"/>
    <property type="evidence" value="ECO:0007669"/>
    <property type="project" value="InterPro"/>
</dbReference>
<feature type="transmembrane region" description="Helical" evidence="12">
    <location>
        <begin position="318"/>
        <end position="336"/>
    </location>
</feature>
<comment type="subunit">
    <text evidence="10">Heterodimer with SLC30A5; form a functional zinc ion transmembrane transporter.</text>
</comment>
<evidence type="ECO:0000256" key="5">
    <source>
        <dbReference type="ARBA" id="ARBA00022833"/>
    </source>
</evidence>
<reference key="2">
    <citation type="submission" date="2011-10" db="EMBL/GenBank/DDBJ databases">
        <title>The genome and transcriptome sequence of Clonorchis sinensis provide insights into the carcinogenic liver fluke.</title>
        <authorList>
            <person name="Wang X."/>
            <person name="Huang Y."/>
            <person name="Chen W."/>
            <person name="Liu H."/>
            <person name="Guo L."/>
            <person name="Chen Y."/>
            <person name="Luo F."/>
            <person name="Zhou W."/>
            <person name="Sun J."/>
            <person name="Mao Q."/>
            <person name="Liang P."/>
            <person name="Zhou C."/>
            <person name="Tian Y."/>
            <person name="Men J."/>
            <person name="Lv X."/>
            <person name="Huang L."/>
            <person name="Zhou J."/>
            <person name="Hu Y."/>
            <person name="Li R."/>
            <person name="Zhang F."/>
            <person name="Lei H."/>
            <person name="Li X."/>
            <person name="Hu X."/>
            <person name="Liang C."/>
            <person name="Xu J."/>
            <person name="Wu Z."/>
            <person name="Yu X."/>
        </authorList>
    </citation>
    <scope>NUCLEOTIDE SEQUENCE</scope>
    <source>
        <strain>Henan</strain>
    </source>
</reference>
<dbReference type="Pfam" id="PF10241">
    <property type="entry name" value="KxDL"/>
    <property type="match status" value="1"/>
</dbReference>
<evidence type="ECO:0000256" key="10">
    <source>
        <dbReference type="ARBA" id="ARBA00038600"/>
    </source>
</evidence>
<evidence type="ECO:0000256" key="9">
    <source>
        <dbReference type="ARBA" id="ARBA00023136"/>
    </source>
</evidence>
<dbReference type="InterPro" id="IPR058533">
    <property type="entry name" value="Cation_efflux_TM"/>
</dbReference>
<feature type="domain" description="KxDL" evidence="14">
    <location>
        <begin position="40"/>
        <end position="123"/>
    </location>
</feature>
<proteinExistence type="inferred from homology"/>
<feature type="domain" description="Cation efflux protein transmembrane" evidence="13">
    <location>
        <begin position="216"/>
        <end position="451"/>
    </location>
</feature>
<dbReference type="Gene3D" id="1.20.1510.10">
    <property type="entry name" value="Cation efflux protein transmembrane domain"/>
    <property type="match status" value="1"/>
</dbReference>
<evidence type="ECO:0000256" key="12">
    <source>
        <dbReference type="SAM" id="Phobius"/>
    </source>
</evidence>
<dbReference type="InterPro" id="IPR052005">
    <property type="entry name" value="CDF_SLC30A"/>
</dbReference>
<gene>
    <name evidence="15" type="ORF">CLF_109850</name>
</gene>
<keyword evidence="8" id="KW-0406">Ion transport</keyword>
<evidence type="ECO:0000256" key="3">
    <source>
        <dbReference type="ARBA" id="ARBA00022448"/>
    </source>
</evidence>
<dbReference type="GO" id="GO:0006829">
    <property type="term" value="P:zinc ion transport"/>
    <property type="evidence" value="ECO:0007669"/>
    <property type="project" value="TreeGrafter"/>
</dbReference>
<dbReference type="PANTHER" id="PTHR46531:SF1">
    <property type="entry name" value="ZINC TRANSPORTER 6"/>
    <property type="match status" value="1"/>
</dbReference>
<dbReference type="AlphaFoldDB" id="G7YT02"/>
<keyword evidence="6 12" id="KW-1133">Transmembrane helix</keyword>
<dbReference type="Pfam" id="PF01545">
    <property type="entry name" value="Cation_efflux"/>
    <property type="match status" value="1"/>
</dbReference>
<evidence type="ECO:0000256" key="2">
    <source>
        <dbReference type="ARBA" id="ARBA00005913"/>
    </source>
</evidence>
<evidence type="ECO:0000313" key="15">
    <source>
        <dbReference type="EMBL" id="GAA56082.1"/>
    </source>
</evidence>
<evidence type="ECO:0000256" key="11">
    <source>
        <dbReference type="ARBA" id="ARBA00045455"/>
    </source>
</evidence>
<dbReference type="EMBL" id="DF144152">
    <property type="protein sequence ID" value="GAA56082.1"/>
    <property type="molecule type" value="Genomic_DNA"/>
</dbReference>
<feature type="transmembrane region" description="Helical" evidence="12">
    <location>
        <begin position="281"/>
        <end position="298"/>
    </location>
</feature>
<evidence type="ECO:0000259" key="14">
    <source>
        <dbReference type="Pfam" id="PF10241"/>
    </source>
</evidence>
<dbReference type="PANTHER" id="PTHR46531">
    <property type="entry name" value="ZINC TRANSPORTER 6"/>
    <property type="match status" value="1"/>
</dbReference>
<name>G7YT02_CLOSI</name>
<evidence type="ECO:0000256" key="4">
    <source>
        <dbReference type="ARBA" id="ARBA00022692"/>
    </source>
</evidence>
<dbReference type="InterPro" id="IPR019371">
    <property type="entry name" value="KxDL_dom"/>
</dbReference>
<dbReference type="GO" id="GO:0005794">
    <property type="term" value="C:Golgi apparatus"/>
    <property type="evidence" value="ECO:0007669"/>
    <property type="project" value="UniProtKB-SubCell"/>
</dbReference>
<comment type="similarity">
    <text evidence="2">Belongs to the KXD1 family.</text>
</comment>
<dbReference type="Proteomes" id="UP000008909">
    <property type="component" value="Unassembled WGS sequence"/>
</dbReference>
<feature type="transmembrane region" description="Helical" evidence="12">
    <location>
        <begin position="426"/>
        <end position="445"/>
    </location>
</feature>
<comment type="function">
    <text evidence="11">Has probably no intrinsic transporter activity but together with SLC30A5 forms a functional zinc ion:proton antiporter heterodimer, mediating zinc entry into the lumen of organelles along the secretory pathway. As part of that zinc ion:proton antiporter, contributes to zinc ion homeostasis within the early secretory pathway and regulates the activation and folding of enzymes like alkaline phosphatases and enzymes involved in phosphatidylinositol glycan anchor biosynthesis.</text>
</comment>
<evidence type="ECO:0000256" key="1">
    <source>
        <dbReference type="ARBA" id="ARBA00004166"/>
    </source>
</evidence>
<dbReference type="GO" id="GO:0008324">
    <property type="term" value="F:monoatomic cation transmembrane transporter activity"/>
    <property type="evidence" value="ECO:0007669"/>
    <property type="project" value="InterPro"/>
</dbReference>
<organism evidence="15 16">
    <name type="scientific">Clonorchis sinensis</name>
    <name type="common">Chinese liver fluke</name>
    <dbReference type="NCBI Taxonomy" id="79923"/>
    <lineage>
        <taxon>Eukaryota</taxon>
        <taxon>Metazoa</taxon>
        <taxon>Spiralia</taxon>
        <taxon>Lophotrochozoa</taxon>
        <taxon>Platyhelminthes</taxon>
        <taxon>Trematoda</taxon>
        <taxon>Digenea</taxon>
        <taxon>Opisthorchiida</taxon>
        <taxon>Opisthorchiata</taxon>
        <taxon>Opisthorchiidae</taxon>
        <taxon>Clonorchis</taxon>
    </lineage>
</organism>
<evidence type="ECO:0000256" key="7">
    <source>
        <dbReference type="ARBA" id="ARBA00023034"/>
    </source>
</evidence>
<keyword evidence="16" id="KW-1185">Reference proteome</keyword>
<comment type="subcellular location">
    <subcellularLocation>
        <location evidence="1">Golgi apparatus</location>
        <location evidence="1">trans-Golgi network membrane</location>
        <topology evidence="1">Multi-pass membrane protein</topology>
    </subcellularLocation>
</comment>
<keyword evidence="4 12" id="KW-0812">Transmembrane</keyword>
<evidence type="ECO:0000259" key="13">
    <source>
        <dbReference type="Pfam" id="PF01545"/>
    </source>
</evidence>
<feature type="transmembrane region" description="Helical" evidence="12">
    <location>
        <begin position="238"/>
        <end position="260"/>
    </location>
</feature>
<reference evidence="15" key="1">
    <citation type="journal article" date="2011" name="Genome Biol.">
        <title>The draft genome of the carcinogenic human liver fluke Clonorchis sinensis.</title>
        <authorList>
            <person name="Wang X."/>
            <person name="Chen W."/>
            <person name="Huang Y."/>
            <person name="Sun J."/>
            <person name="Men J."/>
            <person name="Liu H."/>
            <person name="Luo F."/>
            <person name="Guo L."/>
            <person name="Lv X."/>
            <person name="Deng C."/>
            <person name="Zhou C."/>
            <person name="Fan Y."/>
            <person name="Li X."/>
            <person name="Huang L."/>
            <person name="Hu Y."/>
            <person name="Liang C."/>
            <person name="Hu X."/>
            <person name="Xu J."/>
            <person name="Yu X."/>
        </authorList>
    </citation>
    <scope>NUCLEOTIDE SEQUENCE [LARGE SCALE GENOMIC DNA]</scope>
    <source>
        <strain evidence="15">Henan</strain>
    </source>
</reference>